<dbReference type="GO" id="GO:0016810">
    <property type="term" value="F:hydrolase activity, acting on carbon-nitrogen (but not peptide) bonds"/>
    <property type="evidence" value="ECO:0007669"/>
    <property type="project" value="InterPro"/>
</dbReference>
<reference evidence="3" key="1">
    <citation type="submission" date="2016-02" db="EMBL/GenBank/DDBJ databases">
        <authorList>
            <person name="Wen L."/>
            <person name="He K."/>
            <person name="Yang H."/>
        </authorList>
    </citation>
    <scope>NUCLEOTIDE SEQUENCE [LARGE SCALE GENOMIC DNA]</scope>
    <source>
        <strain evidence="3">JCM 15929</strain>
    </source>
</reference>
<dbReference type="EMBL" id="LSRF01000003">
    <property type="protein sequence ID" value="KXP14307.1"/>
    <property type="molecule type" value="Genomic_DNA"/>
</dbReference>
<feature type="domain" description="Amidohydrolase-related" evidence="1">
    <location>
        <begin position="59"/>
        <end position="420"/>
    </location>
</feature>
<dbReference type="AlphaFoldDB" id="A0A138AV08"/>
<sequence length="439" mass="46203">MSQPLAFTNATLITGDRDGTVLHDRTVIVGVDGRIATVGPAVETSVPDGARVVDARGRFVMPGLINAHAHLFSDGRPIPKILTSERAEKLVALFAHSPFGHRWLDGRTKRAILTQMNTGVTTIRSLGEPGYEVVRAAAAIERGDYLGPRLIPSGPLLAIPEGHGAPQIALICADADATRRNTRQNLDNGVRAMKISATGGVTDAKAIGHAGTPEMSETNMRIVCEEAHAAGILVAAHAQSEDGILAALRAGVDTIEHGAAMSEEVIALFKDNPNSLRGHSSLIPTLMACLPLVKLEPSVTGANEVSRANAVMVLDEMLAGIRVALEHDIELGMGTDSALTFVTHYNTWREIDFVIRYGGVPAARALHAATGANARILGIDGETGSIEPGKSADLLVTAANPLDDVRTLASPVAVVVRGELIDAPSVTTFPEIDALLDEF</sequence>
<dbReference type="Proteomes" id="UP000070258">
    <property type="component" value="Unassembled WGS sequence"/>
</dbReference>
<dbReference type="SUPFAM" id="SSF51556">
    <property type="entry name" value="Metallo-dependent hydrolases"/>
    <property type="match status" value="1"/>
</dbReference>
<comment type="caution">
    <text evidence="2">The sequence shown here is derived from an EMBL/GenBank/DDBJ whole genome shotgun (WGS) entry which is preliminary data.</text>
</comment>
<dbReference type="InterPro" id="IPR006680">
    <property type="entry name" value="Amidohydro-rel"/>
</dbReference>
<dbReference type="STRING" id="239498.AXK60_20645"/>
<name>A0A138AV08_9ACTN</name>
<accession>A0A138AV08</accession>
<dbReference type="InterPro" id="IPR032466">
    <property type="entry name" value="Metal_Hydrolase"/>
</dbReference>
<organism evidence="2 3">
    <name type="scientific">Tsukamurella pseudospumae</name>
    <dbReference type="NCBI Taxonomy" id="239498"/>
    <lineage>
        <taxon>Bacteria</taxon>
        <taxon>Bacillati</taxon>
        <taxon>Actinomycetota</taxon>
        <taxon>Actinomycetes</taxon>
        <taxon>Mycobacteriales</taxon>
        <taxon>Tsukamurellaceae</taxon>
        <taxon>Tsukamurella</taxon>
    </lineage>
</organism>
<protein>
    <submittedName>
        <fullName evidence="2">Imidazolonepropionase</fullName>
    </submittedName>
</protein>
<dbReference type="OrthoDB" id="3514520at2"/>
<dbReference type="CDD" id="cd01299">
    <property type="entry name" value="Met_dep_hydrolase_A"/>
    <property type="match status" value="1"/>
</dbReference>
<evidence type="ECO:0000313" key="3">
    <source>
        <dbReference type="Proteomes" id="UP000070258"/>
    </source>
</evidence>
<evidence type="ECO:0000313" key="2">
    <source>
        <dbReference type="EMBL" id="KXP14307.1"/>
    </source>
</evidence>
<dbReference type="Pfam" id="PF01979">
    <property type="entry name" value="Amidohydro_1"/>
    <property type="match status" value="1"/>
</dbReference>
<dbReference type="Gene3D" id="2.30.40.10">
    <property type="entry name" value="Urease, subunit C, domain 1"/>
    <property type="match status" value="2"/>
</dbReference>
<dbReference type="InterPro" id="IPR057744">
    <property type="entry name" value="OTAase-like"/>
</dbReference>
<dbReference type="Gene3D" id="3.40.50.10910">
    <property type="entry name" value="Amidohydrolase"/>
    <property type="match status" value="1"/>
</dbReference>
<gene>
    <name evidence="2" type="ORF">AXK60_20645</name>
</gene>
<dbReference type="Gene3D" id="1.20.58.520">
    <property type="entry name" value="Amidohydrolase"/>
    <property type="match status" value="1"/>
</dbReference>
<proteinExistence type="predicted"/>
<dbReference type="InterPro" id="IPR011059">
    <property type="entry name" value="Metal-dep_hydrolase_composite"/>
</dbReference>
<evidence type="ECO:0000259" key="1">
    <source>
        <dbReference type="Pfam" id="PF01979"/>
    </source>
</evidence>
<dbReference type="SUPFAM" id="SSF51338">
    <property type="entry name" value="Composite domain of metallo-dependent hydrolases"/>
    <property type="match status" value="1"/>
</dbReference>
<dbReference type="PANTHER" id="PTHR43135:SF3">
    <property type="entry name" value="ALPHA-D-RIBOSE 1-METHYLPHOSPHONATE 5-TRIPHOSPHATE DIPHOSPHATASE"/>
    <property type="match status" value="1"/>
</dbReference>
<dbReference type="PANTHER" id="PTHR43135">
    <property type="entry name" value="ALPHA-D-RIBOSE 1-METHYLPHOSPHONATE 5-TRIPHOSPHATE DIPHOSPHATASE"/>
    <property type="match status" value="1"/>
</dbReference>
<dbReference type="RefSeq" id="WP_068569998.1">
    <property type="nucleotide sequence ID" value="NZ_LSRF01000003.1"/>
</dbReference>
<dbReference type="InterPro" id="IPR051781">
    <property type="entry name" value="Metallo-dep_Hydrolase"/>
</dbReference>